<name>A0A0N4WA37_HAEPC</name>
<keyword evidence="1" id="KW-0472">Membrane</keyword>
<organism evidence="2">
    <name type="scientific">Haemonchus placei</name>
    <name type="common">Barber's pole worm</name>
    <dbReference type="NCBI Taxonomy" id="6290"/>
    <lineage>
        <taxon>Eukaryota</taxon>
        <taxon>Metazoa</taxon>
        <taxon>Ecdysozoa</taxon>
        <taxon>Nematoda</taxon>
        <taxon>Chromadorea</taxon>
        <taxon>Rhabditida</taxon>
        <taxon>Rhabditina</taxon>
        <taxon>Rhabditomorpha</taxon>
        <taxon>Strongyloidea</taxon>
        <taxon>Trichostrongylidae</taxon>
        <taxon>Haemonchus</taxon>
    </lineage>
</organism>
<evidence type="ECO:0000313" key="2">
    <source>
        <dbReference type="WBParaSite" id="HPLM_0000722101-mRNA-1"/>
    </source>
</evidence>
<evidence type="ECO:0000256" key="1">
    <source>
        <dbReference type="SAM" id="Phobius"/>
    </source>
</evidence>
<accession>A0A0N4WA37</accession>
<sequence length="99" mass="10377">LRGIPAFCIRHIRSAVGSSVVVVDGNSVVVGGDGVVVVVVVVVGVFVVVLVELAVLMAWLVLAVKIRAVIFLFVVRVLLKSTSDLAGVGRQMPSVHFEA</sequence>
<dbReference type="AlphaFoldDB" id="A0A0N4WA37"/>
<protein>
    <submittedName>
        <fullName evidence="2">Transmembrane protein</fullName>
    </submittedName>
</protein>
<reference evidence="2" key="1">
    <citation type="submission" date="2017-02" db="UniProtKB">
        <authorList>
            <consortium name="WormBaseParasite"/>
        </authorList>
    </citation>
    <scope>IDENTIFICATION</scope>
</reference>
<keyword evidence="1" id="KW-1133">Transmembrane helix</keyword>
<feature type="transmembrane region" description="Helical" evidence="1">
    <location>
        <begin position="35"/>
        <end position="62"/>
    </location>
</feature>
<proteinExistence type="predicted"/>
<keyword evidence="1" id="KW-0812">Transmembrane</keyword>
<dbReference type="WBParaSite" id="HPLM_0000722101-mRNA-1">
    <property type="protein sequence ID" value="HPLM_0000722101-mRNA-1"/>
    <property type="gene ID" value="HPLM_0000722101"/>
</dbReference>